<protein>
    <recommendedName>
        <fullName evidence="4">EKC/KEOPS complex subunit CGI121</fullName>
    </recommendedName>
    <alternativeName>
        <fullName evidence="3">EKC/KEOPS complex subunit cgi121</fullName>
    </alternativeName>
</protein>
<dbReference type="EMBL" id="KV700132">
    <property type="protein sequence ID" value="OCF31632.1"/>
    <property type="molecule type" value="Genomic_DNA"/>
</dbReference>
<proteinExistence type="inferred from homology"/>
<dbReference type="GO" id="GO:0000408">
    <property type="term" value="C:EKC/KEOPS complex"/>
    <property type="evidence" value="ECO:0007669"/>
    <property type="project" value="TreeGrafter"/>
</dbReference>
<reference evidence="10 11" key="1">
    <citation type="submission" date="2013-07" db="EMBL/GenBank/DDBJ databases">
        <title>The Genome Sequence of Cryptococcus heveanensis BCC8398.</title>
        <authorList>
            <consortium name="The Broad Institute Genome Sequencing Platform"/>
            <person name="Cuomo C."/>
            <person name="Litvintseva A."/>
            <person name="Chen Y."/>
            <person name="Heitman J."/>
            <person name="Sun S."/>
            <person name="Springer D."/>
            <person name="Dromer F."/>
            <person name="Young S.K."/>
            <person name="Zeng Q."/>
            <person name="Gargeya S."/>
            <person name="Fitzgerald M."/>
            <person name="Abouelleil A."/>
            <person name="Alvarado L."/>
            <person name="Berlin A.M."/>
            <person name="Chapman S.B."/>
            <person name="Dewar J."/>
            <person name="Goldberg J."/>
            <person name="Griggs A."/>
            <person name="Gujja S."/>
            <person name="Hansen M."/>
            <person name="Howarth C."/>
            <person name="Imamovic A."/>
            <person name="Larimer J."/>
            <person name="McCowan C."/>
            <person name="Murphy C."/>
            <person name="Pearson M."/>
            <person name="Priest M."/>
            <person name="Roberts A."/>
            <person name="Saif S."/>
            <person name="Shea T."/>
            <person name="Sykes S."/>
            <person name="Wortman J."/>
            <person name="Nusbaum C."/>
            <person name="Birren B."/>
        </authorList>
    </citation>
    <scope>NUCLEOTIDE SEQUENCE [LARGE SCALE GENOMIC DNA]</scope>
    <source>
        <strain evidence="10 11">BCC8398</strain>
    </source>
</reference>
<dbReference type="STRING" id="1296120.A0A1B9GKJ3"/>
<reference evidence="11" key="2">
    <citation type="submission" date="2013-12" db="EMBL/GenBank/DDBJ databases">
        <title>Evolution of pathogenesis and genome organization in the Tremellales.</title>
        <authorList>
            <person name="Cuomo C."/>
            <person name="Litvintseva A."/>
            <person name="Heitman J."/>
            <person name="Chen Y."/>
            <person name="Sun S."/>
            <person name="Springer D."/>
            <person name="Dromer F."/>
            <person name="Young S."/>
            <person name="Zeng Q."/>
            <person name="Chapman S."/>
            <person name="Gujja S."/>
            <person name="Saif S."/>
            <person name="Birren B."/>
        </authorList>
    </citation>
    <scope>NUCLEOTIDE SEQUENCE [LARGE SCALE GENOMIC DNA]</scope>
    <source>
        <strain evidence="11">BCC8398</strain>
    </source>
</reference>
<dbReference type="PANTHER" id="PTHR15840:SF10">
    <property type="entry name" value="EKC_KEOPS COMPLEX SUBUNIT TPRKB"/>
    <property type="match status" value="1"/>
</dbReference>
<evidence type="ECO:0000256" key="9">
    <source>
        <dbReference type="SAM" id="MobiDB-lite"/>
    </source>
</evidence>
<evidence type="ECO:0000256" key="1">
    <source>
        <dbReference type="ARBA" id="ARBA00004123"/>
    </source>
</evidence>
<organism evidence="10 11">
    <name type="scientific">Kwoniella heveanensis BCC8398</name>
    <dbReference type="NCBI Taxonomy" id="1296120"/>
    <lineage>
        <taxon>Eukaryota</taxon>
        <taxon>Fungi</taxon>
        <taxon>Dikarya</taxon>
        <taxon>Basidiomycota</taxon>
        <taxon>Agaricomycotina</taxon>
        <taxon>Tremellomycetes</taxon>
        <taxon>Tremellales</taxon>
        <taxon>Cryptococcaceae</taxon>
        <taxon>Kwoniella</taxon>
    </lineage>
</organism>
<evidence type="ECO:0000256" key="3">
    <source>
        <dbReference type="ARBA" id="ARBA00015316"/>
    </source>
</evidence>
<dbReference type="PANTHER" id="PTHR15840">
    <property type="entry name" value="CGI-121 FAMILY MEMBER"/>
    <property type="match status" value="1"/>
</dbReference>
<evidence type="ECO:0000256" key="2">
    <source>
        <dbReference type="ARBA" id="ARBA00005546"/>
    </source>
</evidence>
<keyword evidence="6 8" id="KW-0539">Nucleus</keyword>
<dbReference type="Proteomes" id="UP000092666">
    <property type="component" value="Unassembled WGS sequence"/>
</dbReference>
<comment type="subcellular location">
    <subcellularLocation>
        <location evidence="1">Nucleus</location>
    </subcellularLocation>
</comment>
<dbReference type="Pfam" id="PF08617">
    <property type="entry name" value="CGI-121"/>
    <property type="match status" value="2"/>
</dbReference>
<evidence type="ECO:0000256" key="8">
    <source>
        <dbReference type="RuleBase" id="RU004398"/>
    </source>
</evidence>
<sequence length="313" mass="32936">MESYDLASSFAFPAPYSHIHIALFKNVSNAPQIRKRLVEASVTKGPEGDQLRREVDYGFVEAGVLVTKEHLLTAILTTLLYAFPSPSSSSSSSSSAGLIAPALDSLSITSTQGSLPVSLESESKSTPQLPSTSQTPTSTSSFNSTPSSSTATATGISTPTVKPKTRTHNLHSELLLSLSPNNNITDSIRRHGISDTTQLLAVVRISGPEESAEEVYKGIKGVVEGELVSWDLFDRASSSVGVDAKSGANGNGNGDGDEKTGVQGVETDWARVDKIYKLSELNALKSSRSASEADVRAKKIAAVVSAVAIKNVI</sequence>
<comment type="function">
    <text evidence="7">Component of the EKC/KEOPS complex that is required for the formation of a threonylcarbamoyl group on adenosine at position 37 (t(6)A37) in tRNAs that read codons beginning with adenine. The complex is probably involved in the transfer of the threonylcarbamoyl moiety of threonylcarbamoyl-AMP (TC-AMP) to the N6 group of A37. CGI121 acts as an allosteric effector that regulates the t(6)A activity of the complex. The EKC/KEOPS complex also promotes both telomere uncapping and telomere elongation. The complex is required for efficient recruitment of transcriptional coactivators. CGI121 is not required for tRNA modification.</text>
</comment>
<dbReference type="GO" id="GO:0002949">
    <property type="term" value="P:tRNA threonylcarbamoyladenosine modification"/>
    <property type="evidence" value="ECO:0007669"/>
    <property type="project" value="TreeGrafter"/>
</dbReference>
<dbReference type="GO" id="GO:0005634">
    <property type="term" value="C:nucleus"/>
    <property type="evidence" value="ECO:0007669"/>
    <property type="project" value="UniProtKB-SubCell"/>
</dbReference>
<name>A0A1B9GKJ3_9TREE</name>
<dbReference type="Gene3D" id="3.30.2380.10">
    <property type="entry name" value="CGI121/TPRKB"/>
    <property type="match status" value="1"/>
</dbReference>
<gene>
    <name evidence="10" type="ORF">I316_06637</name>
</gene>
<evidence type="ECO:0000256" key="6">
    <source>
        <dbReference type="ARBA" id="ARBA00023242"/>
    </source>
</evidence>
<evidence type="ECO:0000313" key="10">
    <source>
        <dbReference type="EMBL" id="OCF31632.1"/>
    </source>
</evidence>
<dbReference type="GO" id="GO:0005829">
    <property type="term" value="C:cytosol"/>
    <property type="evidence" value="ECO:0007669"/>
    <property type="project" value="TreeGrafter"/>
</dbReference>
<accession>A0A1B9GKJ3</accession>
<evidence type="ECO:0000256" key="7">
    <source>
        <dbReference type="ARBA" id="ARBA00025043"/>
    </source>
</evidence>
<evidence type="ECO:0000256" key="5">
    <source>
        <dbReference type="ARBA" id="ARBA00022694"/>
    </source>
</evidence>
<evidence type="ECO:0000256" key="4">
    <source>
        <dbReference type="ARBA" id="ARBA00016009"/>
    </source>
</evidence>
<dbReference type="AlphaFoldDB" id="A0A1B9GKJ3"/>
<keyword evidence="11" id="KW-1185">Reference proteome</keyword>
<comment type="similarity">
    <text evidence="2 8">Belongs to the CGI121/TPRKB family.</text>
</comment>
<dbReference type="OrthoDB" id="329139at2759"/>
<feature type="compositionally biased region" description="Low complexity" evidence="9">
    <location>
        <begin position="124"/>
        <end position="160"/>
    </location>
</feature>
<dbReference type="SUPFAM" id="SSF143870">
    <property type="entry name" value="PF0523-like"/>
    <property type="match status" value="1"/>
</dbReference>
<keyword evidence="5" id="KW-0819">tRNA processing</keyword>
<dbReference type="InterPro" id="IPR013926">
    <property type="entry name" value="CGI121/TPRKB"/>
</dbReference>
<dbReference type="InterPro" id="IPR036504">
    <property type="entry name" value="CGI121/TPRKB_sf"/>
</dbReference>
<feature type="region of interest" description="Disordered" evidence="9">
    <location>
        <begin position="114"/>
        <end position="166"/>
    </location>
</feature>
<evidence type="ECO:0000313" key="11">
    <source>
        <dbReference type="Proteomes" id="UP000092666"/>
    </source>
</evidence>